<evidence type="ECO:0000313" key="5">
    <source>
        <dbReference type="EMBL" id="MDC3981694.1"/>
    </source>
</evidence>
<dbReference type="RefSeq" id="WP_272420362.1">
    <property type="nucleotide sequence ID" value="NZ_JAGTJJ010000005.1"/>
</dbReference>
<dbReference type="InterPro" id="IPR035965">
    <property type="entry name" value="PAS-like_dom_sf"/>
</dbReference>
<sequence>MGTVRDVRALSYERFFQTSGDILAVLDREGRFVHANEAFRDVLGYLVETLLGQSFATIVHPDDAAEVRAFLEGDGEGDTTLRVTKRLLHRDLSTRTVAFALRRVTEDEAFYVTGRAVNEQESAEASRRREEVLQKMQVTARVGGWEVDNRTGDLYWTEETYRIHEVPPGFRPILETAINFYTPEAIPIITAAVQGCMRGEAYDLELQILTARGRRLWVRASGHPVFEDGKVVRLIGAFQDIDDFKRRELELQEKLAIIEEQRTAIHAMSAPIIQVWDGVLALPVVGMLDEARASEITGRMLSAVVAHAARYAILDLTGVESVDEATADHVVRIIRSIQLLGAQSIVTGIRPAVAQTLISLGAGFAGARTVSNLREAIKICMRGK</sequence>
<evidence type="ECO:0000313" key="6">
    <source>
        <dbReference type="Proteomes" id="UP001151081"/>
    </source>
</evidence>
<gene>
    <name evidence="5" type="ORF">KEG57_14360</name>
</gene>
<dbReference type="NCBIfam" id="TIGR00229">
    <property type="entry name" value="sensory_box"/>
    <property type="match status" value="1"/>
</dbReference>
<feature type="domain" description="PAS" evidence="2">
    <location>
        <begin position="8"/>
        <end position="78"/>
    </location>
</feature>
<dbReference type="AlphaFoldDB" id="A0A9X4AR33"/>
<protein>
    <submittedName>
        <fullName evidence="5">PAS domain S-box protein</fullName>
    </submittedName>
</protein>
<dbReference type="PROSITE" id="PS50113">
    <property type="entry name" value="PAC"/>
    <property type="match status" value="1"/>
</dbReference>
<dbReference type="InterPro" id="IPR000700">
    <property type="entry name" value="PAS-assoc_C"/>
</dbReference>
<dbReference type="PANTHER" id="PTHR33745">
    <property type="entry name" value="RSBT ANTAGONIST PROTEIN RSBS-RELATED"/>
    <property type="match status" value="1"/>
</dbReference>
<dbReference type="EMBL" id="JAGTJJ010000005">
    <property type="protein sequence ID" value="MDC3981694.1"/>
    <property type="molecule type" value="Genomic_DNA"/>
</dbReference>
<proteinExistence type="predicted"/>
<dbReference type="Pfam" id="PF01740">
    <property type="entry name" value="STAS"/>
    <property type="match status" value="1"/>
</dbReference>
<dbReference type="CDD" id="cd07041">
    <property type="entry name" value="STAS_RsbR_RsbS_like"/>
    <property type="match status" value="1"/>
</dbReference>
<dbReference type="SUPFAM" id="SSF55785">
    <property type="entry name" value="PYP-like sensor domain (PAS domain)"/>
    <property type="match status" value="1"/>
</dbReference>
<dbReference type="PANTHER" id="PTHR33745:SF3">
    <property type="entry name" value="RSBT CO-ANTAGONIST PROTEIN RSBRC"/>
    <property type="match status" value="1"/>
</dbReference>
<dbReference type="CDD" id="cd00130">
    <property type="entry name" value="PAS"/>
    <property type="match status" value="1"/>
</dbReference>
<keyword evidence="1" id="KW-0597">Phosphoprotein</keyword>
<dbReference type="Gene3D" id="3.30.750.24">
    <property type="entry name" value="STAS domain"/>
    <property type="match status" value="1"/>
</dbReference>
<dbReference type="Gene3D" id="3.30.450.20">
    <property type="entry name" value="PAS domain"/>
    <property type="match status" value="2"/>
</dbReference>
<feature type="domain" description="STAS" evidence="4">
    <location>
        <begin position="269"/>
        <end position="380"/>
    </location>
</feature>
<dbReference type="InterPro" id="IPR002645">
    <property type="entry name" value="STAS_dom"/>
</dbReference>
<dbReference type="InterPro" id="IPR036513">
    <property type="entry name" value="STAS_dom_sf"/>
</dbReference>
<dbReference type="SMART" id="SM00086">
    <property type="entry name" value="PAC"/>
    <property type="match status" value="1"/>
</dbReference>
<dbReference type="SUPFAM" id="SSF52091">
    <property type="entry name" value="SpoIIaa-like"/>
    <property type="match status" value="1"/>
</dbReference>
<dbReference type="InterPro" id="IPR051932">
    <property type="entry name" value="Bact_StressResp_Reg"/>
</dbReference>
<dbReference type="Gene3D" id="2.10.70.100">
    <property type="match status" value="1"/>
</dbReference>
<accession>A0A9X4AR33</accession>
<dbReference type="InterPro" id="IPR013655">
    <property type="entry name" value="PAS_fold_3"/>
</dbReference>
<organism evidence="5 6">
    <name type="scientific">Polyangium jinanense</name>
    <dbReference type="NCBI Taxonomy" id="2829994"/>
    <lineage>
        <taxon>Bacteria</taxon>
        <taxon>Pseudomonadati</taxon>
        <taxon>Myxococcota</taxon>
        <taxon>Polyangia</taxon>
        <taxon>Polyangiales</taxon>
        <taxon>Polyangiaceae</taxon>
        <taxon>Polyangium</taxon>
    </lineage>
</organism>
<evidence type="ECO:0000259" key="2">
    <source>
        <dbReference type="PROSITE" id="PS50112"/>
    </source>
</evidence>
<feature type="domain" description="PAC" evidence="3">
    <location>
        <begin position="202"/>
        <end position="253"/>
    </location>
</feature>
<dbReference type="PROSITE" id="PS50801">
    <property type="entry name" value="STAS"/>
    <property type="match status" value="1"/>
</dbReference>
<evidence type="ECO:0000259" key="3">
    <source>
        <dbReference type="PROSITE" id="PS50113"/>
    </source>
</evidence>
<comment type="caution">
    <text evidence="5">The sequence shown here is derived from an EMBL/GenBank/DDBJ whole genome shotgun (WGS) entry which is preliminary data.</text>
</comment>
<dbReference type="Pfam" id="PF08447">
    <property type="entry name" value="PAS_3"/>
    <property type="match status" value="1"/>
</dbReference>
<reference evidence="5 6" key="1">
    <citation type="submission" date="2021-04" db="EMBL/GenBank/DDBJ databases">
        <title>Genome analysis of Polyangium sp.</title>
        <authorList>
            <person name="Li Y."/>
            <person name="Wang J."/>
        </authorList>
    </citation>
    <scope>NUCLEOTIDE SEQUENCE [LARGE SCALE GENOMIC DNA]</scope>
    <source>
        <strain evidence="5 6">SDU14</strain>
    </source>
</reference>
<dbReference type="InterPro" id="IPR000014">
    <property type="entry name" value="PAS"/>
</dbReference>
<evidence type="ECO:0000256" key="1">
    <source>
        <dbReference type="ARBA" id="ARBA00022553"/>
    </source>
</evidence>
<dbReference type="SMART" id="SM00091">
    <property type="entry name" value="PAS"/>
    <property type="match status" value="1"/>
</dbReference>
<dbReference type="InterPro" id="IPR013656">
    <property type="entry name" value="PAS_4"/>
</dbReference>
<evidence type="ECO:0000259" key="4">
    <source>
        <dbReference type="PROSITE" id="PS50801"/>
    </source>
</evidence>
<dbReference type="Pfam" id="PF08448">
    <property type="entry name" value="PAS_4"/>
    <property type="match status" value="1"/>
</dbReference>
<keyword evidence="6" id="KW-1185">Reference proteome</keyword>
<dbReference type="Proteomes" id="UP001151081">
    <property type="component" value="Unassembled WGS sequence"/>
</dbReference>
<dbReference type="PROSITE" id="PS50112">
    <property type="entry name" value="PAS"/>
    <property type="match status" value="1"/>
</dbReference>
<dbReference type="InterPro" id="IPR001610">
    <property type="entry name" value="PAC"/>
</dbReference>
<name>A0A9X4AR33_9BACT</name>